<keyword evidence="1" id="KW-0472">Membrane</keyword>
<reference evidence="2 3" key="1">
    <citation type="submission" date="2017-10" db="EMBL/GenBank/DDBJ databases">
        <title>Antibacterial composition for extension of chilled fish shelf life and decreasing of risk of food-borne infections, bacteriophage strains for its preparation.</title>
        <authorList>
            <person name="Zulkarneev E.R."/>
            <person name="Aleshkin A.V."/>
            <person name="Rubalsky O.V."/>
            <person name="Kiseleva I.A."/>
            <person name="Rubalskii E.O."/>
            <person name="Lebedev S.N."/>
        </authorList>
    </citation>
    <scope>NUCLEOTIDE SEQUENCE [LARGE SCALE GENOMIC DNA]</scope>
</reference>
<keyword evidence="1" id="KW-0812">Transmembrane</keyword>
<accession>A0A2H4YEL6</accession>
<keyword evidence="3" id="KW-1185">Reference proteome</keyword>
<sequence>MQIIISDQAVEVIVVSLLAVCFIFGNGFTRGFSVAIVLMVYLSQIGVL</sequence>
<protein>
    <submittedName>
        <fullName evidence="2">Uncharacterized protein</fullName>
    </submittedName>
</protein>
<evidence type="ECO:0000256" key="1">
    <source>
        <dbReference type="SAM" id="Phobius"/>
    </source>
</evidence>
<feature type="transmembrane region" description="Helical" evidence="1">
    <location>
        <begin position="12"/>
        <end position="42"/>
    </location>
</feature>
<evidence type="ECO:0000313" key="2">
    <source>
        <dbReference type="EMBL" id="AUE22611.1"/>
    </source>
</evidence>
<dbReference type="EMBL" id="MG250483">
    <property type="protein sequence ID" value="AUE22611.1"/>
    <property type="molecule type" value="Genomic_DNA"/>
</dbReference>
<evidence type="ECO:0000313" key="3">
    <source>
        <dbReference type="Proteomes" id="UP000240934"/>
    </source>
</evidence>
<dbReference type="Proteomes" id="UP000240934">
    <property type="component" value="Segment"/>
</dbReference>
<name>A0A2H4YEL6_9CAUD</name>
<keyword evidence="1" id="KW-1133">Transmembrane helix</keyword>
<organism evidence="2 3">
    <name type="scientific">Aeromonas phage Ah1</name>
    <dbReference type="NCBI Taxonomy" id="2053701"/>
    <lineage>
        <taxon>Viruses</taxon>
        <taxon>Duplodnaviria</taxon>
        <taxon>Heunggongvirae</taxon>
        <taxon>Uroviricota</taxon>
        <taxon>Caudoviricetes</taxon>
        <taxon>Pantevenvirales</taxon>
        <taxon>Straboviridae</taxon>
        <taxon>Cinqassovirus</taxon>
        <taxon>Cinqassovirus ah1</taxon>
    </lineage>
</organism>
<proteinExistence type="predicted"/>
<gene>
    <name evidence="2" type="ORF">Ah1_00070</name>
</gene>